<evidence type="ECO:0000313" key="2">
    <source>
        <dbReference type="Proteomes" id="UP000740605"/>
    </source>
</evidence>
<comment type="caution">
    <text evidence="1">The sequence shown here is derived from an EMBL/GenBank/DDBJ whole genome shotgun (WGS) entry which is preliminary data.</text>
</comment>
<protein>
    <submittedName>
        <fullName evidence="1">Uncharacterized protein</fullName>
    </submittedName>
</protein>
<name>A0ABS5XVA8_9MICO</name>
<dbReference type="RefSeq" id="WP_215487700.1">
    <property type="nucleotide sequence ID" value="NZ_BAAAPJ010000006.1"/>
</dbReference>
<gene>
    <name evidence="1" type="ORF">J0P97_10355</name>
</gene>
<accession>A0ABS5XVA8</accession>
<sequence>MRHSTSANLFAYQAGPEVSDGPIPTADDGAEFTWAVDRIHDEVQIIGEDGQVALRIDVAYQSYQVLSNAFIEASSWVIYHDPTPPQEGTLLSKLIQGEAFELNSRTAARLSRADKKS</sequence>
<proteinExistence type="predicted"/>
<reference evidence="1 2" key="1">
    <citation type="submission" date="2021-03" db="EMBL/GenBank/DDBJ databases">
        <title>Microbacterium pauli sp. nov., isolated from microfiltered milk.</title>
        <authorList>
            <person name="Bellassi P."/>
            <person name="Fontana A."/>
            <person name="Callegari M.L."/>
            <person name="Lorenzo M."/>
            <person name="Cappa F."/>
        </authorList>
    </citation>
    <scope>NUCLEOTIDE SEQUENCE [LARGE SCALE GENOMIC DNA]</scope>
    <source>
        <strain evidence="1 2">DSM 18909</strain>
    </source>
</reference>
<keyword evidence="2" id="KW-1185">Reference proteome</keyword>
<dbReference type="EMBL" id="JAFLHG010000008">
    <property type="protein sequence ID" value="MBT8798473.1"/>
    <property type="molecule type" value="Genomic_DNA"/>
</dbReference>
<organism evidence="1 2">
    <name type="scientific">Microbacterium flavum</name>
    <dbReference type="NCBI Taxonomy" id="415216"/>
    <lineage>
        <taxon>Bacteria</taxon>
        <taxon>Bacillati</taxon>
        <taxon>Actinomycetota</taxon>
        <taxon>Actinomycetes</taxon>
        <taxon>Micrococcales</taxon>
        <taxon>Microbacteriaceae</taxon>
        <taxon>Microbacterium</taxon>
    </lineage>
</organism>
<dbReference type="Proteomes" id="UP000740605">
    <property type="component" value="Unassembled WGS sequence"/>
</dbReference>
<evidence type="ECO:0000313" key="1">
    <source>
        <dbReference type="EMBL" id="MBT8798473.1"/>
    </source>
</evidence>